<dbReference type="PANTHER" id="PTHR18861:SF0">
    <property type="entry name" value="BRUCHPILOT, ISOFORM J"/>
    <property type="match status" value="1"/>
</dbReference>
<dbReference type="WBParaSite" id="L893_g626.t1">
    <property type="protein sequence ID" value="L893_g626.t1"/>
    <property type="gene ID" value="L893_g626"/>
</dbReference>
<protein>
    <submittedName>
        <fullName evidence="12">Uncharacterized protein</fullName>
    </submittedName>
</protein>
<evidence type="ECO:0000256" key="10">
    <source>
        <dbReference type="SAM" id="MobiDB-lite"/>
    </source>
</evidence>
<organism evidence="11 12">
    <name type="scientific">Steinernema glaseri</name>
    <dbReference type="NCBI Taxonomy" id="37863"/>
    <lineage>
        <taxon>Eukaryota</taxon>
        <taxon>Metazoa</taxon>
        <taxon>Ecdysozoa</taxon>
        <taxon>Nematoda</taxon>
        <taxon>Chromadorea</taxon>
        <taxon>Rhabditida</taxon>
        <taxon>Tylenchina</taxon>
        <taxon>Panagrolaimomorpha</taxon>
        <taxon>Strongyloidoidea</taxon>
        <taxon>Steinernematidae</taxon>
        <taxon>Steinernema</taxon>
    </lineage>
</organism>
<feature type="region of interest" description="Disordered" evidence="10">
    <location>
        <begin position="771"/>
        <end position="790"/>
    </location>
</feature>
<dbReference type="GO" id="GO:0048167">
    <property type="term" value="P:regulation of synaptic plasticity"/>
    <property type="evidence" value="ECO:0007669"/>
    <property type="project" value="TreeGrafter"/>
</dbReference>
<evidence type="ECO:0000256" key="5">
    <source>
        <dbReference type="ARBA" id="ARBA00023054"/>
    </source>
</evidence>
<sequence length="790" mass="89874">MYYGASRSQSAGPSSMLDQFGVGGAATTSSTTIPRRTAEAAAASHIASPITNRRFYQQQPSYLRHHRSVDGMELIGNDLDPTQWTDGMQQPSVLSQNCANDISASQAFGSTVPSLKLAGAALEQEYELLKRDYEVTLQKLHATMNSIKTFWSPELKKERQMRKEEAQKVLLMQQKMAMPYSQNEIGVAGLGPELEKLRMELNIKEQTINTLMEMNRCDPNSVVVARRIADLEARCNHLDAVLATKDDQLRAYQQKLSQVSSIGYEDTVKEARIAELEDELKRMKIGAVNRPLDFTNKSISTHELHTLKMKMEKSEMELAHRSNELSSAQAKLRTAEESNGDLSRHVQLLKESLMAKEQQITLLHEDVDALRKKLETKNQLIEHRDVTIKNLETMLENVRAQLADSSQTVKDGEQKMSQMNRRIDQLESAVRERENELEGARQRLQAQPDVIFEKEMKMRLENAERDKLKLQQNIDEIRNSAEVERHEQLEAFKEQARKDRLQIESLQKELSDRQILLESQNEKIGDLDGELKRKVDSGKMLKMDLDKTKLRAELEEAHSEVDRLLKIVQNLEKERTALTTKCSQLQTRTVVDSISSETSGRGSNTLKNRIDELEEALRESVSITAEREMHVAQQKQANNQLTTQLNDALREVATLRKELHETSRGKDNDTINRAFEKERQKHLEQLLQLKHEAIVAALGEKDAHIALLEMSPREDVRDQLDTLRKHREKLMQKLKIENERRAKLMEQINASPANQYVAPVSGVGIVSMDSGLGGVQNTNDQDDDAEGIWA</sequence>
<reference evidence="12" key="1">
    <citation type="submission" date="2016-11" db="UniProtKB">
        <authorList>
            <consortium name="WormBaseParasite"/>
        </authorList>
    </citation>
    <scope>IDENTIFICATION</scope>
</reference>
<dbReference type="PANTHER" id="PTHR18861">
    <property type="entry name" value="ELKS/RAB6-INTERACTING/CAST PROTEIN"/>
    <property type="match status" value="1"/>
</dbReference>
<evidence type="ECO:0000256" key="7">
    <source>
        <dbReference type="ARBA" id="ARBA00023273"/>
    </source>
</evidence>
<evidence type="ECO:0000256" key="6">
    <source>
        <dbReference type="ARBA" id="ARBA00023212"/>
    </source>
</evidence>
<dbReference type="GO" id="GO:0030424">
    <property type="term" value="C:axon"/>
    <property type="evidence" value="ECO:0007669"/>
    <property type="project" value="UniProtKB-SubCell"/>
</dbReference>
<dbReference type="GO" id="GO:0098882">
    <property type="term" value="F:structural constituent of presynaptic active zone"/>
    <property type="evidence" value="ECO:0007669"/>
    <property type="project" value="TreeGrafter"/>
</dbReference>
<dbReference type="Pfam" id="PF10174">
    <property type="entry name" value="Cast"/>
    <property type="match status" value="1"/>
</dbReference>
<evidence type="ECO:0000313" key="12">
    <source>
        <dbReference type="WBParaSite" id="L893_g626.t1"/>
    </source>
</evidence>
<evidence type="ECO:0000256" key="3">
    <source>
        <dbReference type="ARBA" id="ARBA00022553"/>
    </source>
</evidence>
<name>A0A1I8AJJ8_9BILA</name>
<feature type="coiled-coil region" evidence="9">
    <location>
        <begin position="353"/>
        <end position="523"/>
    </location>
</feature>
<evidence type="ECO:0000256" key="1">
    <source>
        <dbReference type="ARBA" id="ARBA00004245"/>
    </source>
</evidence>
<feature type="compositionally biased region" description="Acidic residues" evidence="10">
    <location>
        <begin position="780"/>
        <end position="790"/>
    </location>
</feature>
<keyword evidence="6" id="KW-0206">Cytoskeleton</keyword>
<evidence type="ECO:0000313" key="11">
    <source>
        <dbReference type="Proteomes" id="UP000095287"/>
    </source>
</evidence>
<keyword evidence="4" id="KW-0770">Synapse</keyword>
<dbReference type="InterPro" id="IPR019323">
    <property type="entry name" value="ELKS/CAST"/>
</dbReference>
<accession>A0A1I8AJJ8</accession>
<proteinExistence type="predicted"/>
<keyword evidence="7" id="KW-0966">Cell projection</keyword>
<keyword evidence="11" id="KW-1185">Reference proteome</keyword>
<dbReference type="AlphaFoldDB" id="A0A1I8AJJ8"/>
<evidence type="ECO:0000256" key="8">
    <source>
        <dbReference type="ARBA" id="ARBA00034106"/>
    </source>
</evidence>
<keyword evidence="5 9" id="KW-0175">Coiled coil</keyword>
<dbReference type="Gene3D" id="1.10.287.1490">
    <property type="match status" value="1"/>
</dbReference>
<dbReference type="SUPFAM" id="SSF57997">
    <property type="entry name" value="Tropomyosin"/>
    <property type="match status" value="1"/>
</dbReference>
<evidence type="ECO:0000256" key="2">
    <source>
        <dbReference type="ARBA" id="ARBA00022490"/>
    </source>
</evidence>
<dbReference type="Proteomes" id="UP000095287">
    <property type="component" value="Unplaced"/>
</dbReference>
<dbReference type="GO" id="GO:0048788">
    <property type="term" value="C:cytoskeleton of presynaptic active zone"/>
    <property type="evidence" value="ECO:0007669"/>
    <property type="project" value="TreeGrafter"/>
</dbReference>
<feature type="coiled-coil region" evidence="9">
    <location>
        <begin position="547"/>
        <end position="747"/>
    </location>
</feature>
<comment type="subcellular location">
    <subcellularLocation>
        <location evidence="1">Cytoplasm</location>
        <location evidence="1">Cytoskeleton</location>
    </subcellularLocation>
    <subcellularLocation>
        <location evidence="8">Presynapse</location>
    </subcellularLocation>
</comment>
<evidence type="ECO:0000256" key="9">
    <source>
        <dbReference type="SAM" id="Coils"/>
    </source>
</evidence>
<dbReference type="GO" id="GO:0007274">
    <property type="term" value="P:neuromuscular synaptic transmission"/>
    <property type="evidence" value="ECO:0007669"/>
    <property type="project" value="TreeGrafter"/>
</dbReference>
<keyword evidence="3" id="KW-0597">Phosphoprotein</keyword>
<keyword evidence="2" id="KW-0963">Cytoplasm</keyword>
<evidence type="ECO:0000256" key="4">
    <source>
        <dbReference type="ARBA" id="ARBA00023018"/>
    </source>
</evidence>